<gene>
    <name evidence="2" type="ORF">BGW38_001326</name>
</gene>
<accession>A0A9P6KDL7</accession>
<name>A0A9P6KDL7_9FUNG</name>
<protein>
    <recommendedName>
        <fullName evidence="1">N-acetyltransferase domain-containing protein</fullName>
    </recommendedName>
</protein>
<dbReference type="CDD" id="cd04301">
    <property type="entry name" value="NAT_SF"/>
    <property type="match status" value="1"/>
</dbReference>
<comment type="caution">
    <text evidence="2">The sequence shown here is derived from an EMBL/GenBank/DDBJ whole genome shotgun (WGS) entry which is preliminary data.</text>
</comment>
<dbReference type="OrthoDB" id="2380010at2759"/>
<dbReference type="GO" id="GO:0016747">
    <property type="term" value="F:acyltransferase activity, transferring groups other than amino-acyl groups"/>
    <property type="evidence" value="ECO:0007669"/>
    <property type="project" value="InterPro"/>
</dbReference>
<keyword evidence="3" id="KW-1185">Reference proteome</keyword>
<organism evidence="2 3">
    <name type="scientific">Lunasporangiospora selenospora</name>
    <dbReference type="NCBI Taxonomy" id="979761"/>
    <lineage>
        <taxon>Eukaryota</taxon>
        <taxon>Fungi</taxon>
        <taxon>Fungi incertae sedis</taxon>
        <taxon>Mucoromycota</taxon>
        <taxon>Mortierellomycotina</taxon>
        <taxon>Mortierellomycetes</taxon>
        <taxon>Mortierellales</taxon>
        <taxon>Mortierellaceae</taxon>
        <taxon>Lunasporangiospora</taxon>
    </lineage>
</organism>
<sequence>MRKACGWDAGMVPTWFVQQKEKTRIMAIFYLPGSTTPVGMGGIELVDFTNGDKSIADIDEKRGCVVSLFLYKKFRGRGYLPTLLSVCEELAHNMGLEELTIFGMSKAHGYEKFGFHSFKVETRNYGGSNNWETRFLKKSLLCDNGTHCGESDKIEDQDD</sequence>
<evidence type="ECO:0000259" key="1">
    <source>
        <dbReference type="PROSITE" id="PS51186"/>
    </source>
</evidence>
<evidence type="ECO:0000313" key="2">
    <source>
        <dbReference type="EMBL" id="KAF9581604.1"/>
    </source>
</evidence>
<proteinExistence type="predicted"/>
<evidence type="ECO:0000313" key="3">
    <source>
        <dbReference type="Proteomes" id="UP000780801"/>
    </source>
</evidence>
<dbReference type="PROSITE" id="PS51186">
    <property type="entry name" value="GNAT"/>
    <property type="match status" value="1"/>
</dbReference>
<dbReference type="SUPFAM" id="SSF55729">
    <property type="entry name" value="Acyl-CoA N-acyltransferases (Nat)"/>
    <property type="match status" value="1"/>
</dbReference>
<dbReference type="AlphaFoldDB" id="A0A9P6KDL7"/>
<feature type="domain" description="N-acetyltransferase" evidence="1">
    <location>
        <begin position="1"/>
        <end position="137"/>
    </location>
</feature>
<dbReference type="Gene3D" id="3.40.630.30">
    <property type="match status" value="1"/>
</dbReference>
<dbReference type="InterPro" id="IPR000182">
    <property type="entry name" value="GNAT_dom"/>
</dbReference>
<dbReference type="InterPro" id="IPR016181">
    <property type="entry name" value="Acyl_CoA_acyltransferase"/>
</dbReference>
<dbReference type="Proteomes" id="UP000780801">
    <property type="component" value="Unassembled WGS sequence"/>
</dbReference>
<reference evidence="2" key="1">
    <citation type="journal article" date="2020" name="Fungal Divers.">
        <title>Resolving the Mortierellaceae phylogeny through synthesis of multi-gene phylogenetics and phylogenomics.</title>
        <authorList>
            <person name="Vandepol N."/>
            <person name="Liber J."/>
            <person name="Desiro A."/>
            <person name="Na H."/>
            <person name="Kennedy M."/>
            <person name="Barry K."/>
            <person name="Grigoriev I.V."/>
            <person name="Miller A.N."/>
            <person name="O'Donnell K."/>
            <person name="Stajich J.E."/>
            <person name="Bonito G."/>
        </authorList>
    </citation>
    <scope>NUCLEOTIDE SEQUENCE</scope>
    <source>
        <strain evidence="2">KOD1015</strain>
    </source>
</reference>
<dbReference type="Pfam" id="PF00583">
    <property type="entry name" value="Acetyltransf_1"/>
    <property type="match status" value="1"/>
</dbReference>
<dbReference type="EMBL" id="JAABOA010001412">
    <property type="protein sequence ID" value="KAF9581604.1"/>
    <property type="molecule type" value="Genomic_DNA"/>
</dbReference>